<feature type="transmembrane region" description="Helical" evidence="1">
    <location>
        <begin position="222"/>
        <end position="242"/>
    </location>
</feature>
<feature type="domain" description="CAAX prenyl protease 2/Lysostaphin resistance protein A-like" evidence="2">
    <location>
        <begin position="150"/>
        <end position="234"/>
    </location>
</feature>
<evidence type="ECO:0000313" key="3">
    <source>
        <dbReference type="EMBL" id="MED4400524.1"/>
    </source>
</evidence>
<evidence type="ECO:0000313" key="4">
    <source>
        <dbReference type="Proteomes" id="UP001342826"/>
    </source>
</evidence>
<organism evidence="3 4">
    <name type="scientific">Metabacillus fastidiosus</name>
    <dbReference type="NCBI Taxonomy" id="1458"/>
    <lineage>
        <taxon>Bacteria</taxon>
        <taxon>Bacillati</taxon>
        <taxon>Bacillota</taxon>
        <taxon>Bacilli</taxon>
        <taxon>Bacillales</taxon>
        <taxon>Bacillaceae</taxon>
        <taxon>Metabacillus</taxon>
    </lineage>
</organism>
<dbReference type="PANTHER" id="PTHR36435:SF1">
    <property type="entry name" value="CAAX AMINO TERMINAL PROTEASE FAMILY PROTEIN"/>
    <property type="match status" value="1"/>
</dbReference>
<keyword evidence="1" id="KW-1133">Transmembrane helix</keyword>
<proteinExistence type="predicted"/>
<keyword evidence="1" id="KW-0812">Transmembrane</keyword>
<reference evidence="3 4" key="1">
    <citation type="submission" date="2023-03" db="EMBL/GenBank/DDBJ databases">
        <title>Bacillus Genome Sequencing.</title>
        <authorList>
            <person name="Dunlap C."/>
        </authorList>
    </citation>
    <scope>NUCLEOTIDE SEQUENCE [LARGE SCALE GENOMIC DNA]</scope>
    <source>
        <strain evidence="3 4">NRS-1717</strain>
    </source>
</reference>
<dbReference type="EMBL" id="JARTFS010000004">
    <property type="protein sequence ID" value="MED4400524.1"/>
    <property type="molecule type" value="Genomic_DNA"/>
</dbReference>
<dbReference type="InterPro" id="IPR003675">
    <property type="entry name" value="Rce1/LyrA-like_dom"/>
</dbReference>
<dbReference type="Proteomes" id="UP001342826">
    <property type="component" value="Unassembled WGS sequence"/>
</dbReference>
<comment type="caution">
    <text evidence="3">The sequence shown here is derived from an EMBL/GenBank/DDBJ whole genome shotgun (WGS) entry which is preliminary data.</text>
</comment>
<feature type="transmembrane region" description="Helical" evidence="1">
    <location>
        <begin position="146"/>
        <end position="163"/>
    </location>
</feature>
<feature type="transmembrane region" description="Helical" evidence="1">
    <location>
        <begin position="24"/>
        <end position="49"/>
    </location>
</feature>
<feature type="transmembrane region" description="Helical" evidence="1">
    <location>
        <begin position="104"/>
        <end position="126"/>
    </location>
</feature>
<protein>
    <submittedName>
        <fullName evidence="3">Type II CAAX endopeptidase family protein</fullName>
    </submittedName>
</protein>
<gene>
    <name evidence="3" type="ORF">P9271_04155</name>
</gene>
<dbReference type="PANTHER" id="PTHR36435">
    <property type="entry name" value="SLR1288 PROTEIN"/>
    <property type="match status" value="1"/>
</dbReference>
<evidence type="ECO:0000256" key="1">
    <source>
        <dbReference type="SAM" id="Phobius"/>
    </source>
</evidence>
<evidence type="ECO:0000259" key="2">
    <source>
        <dbReference type="Pfam" id="PF02517"/>
    </source>
</evidence>
<feature type="transmembrane region" description="Helical" evidence="1">
    <location>
        <begin position="61"/>
        <end position="83"/>
    </location>
</feature>
<feature type="transmembrane region" description="Helical" evidence="1">
    <location>
        <begin position="183"/>
        <end position="216"/>
    </location>
</feature>
<keyword evidence="4" id="KW-1185">Reference proteome</keyword>
<accession>A0ABU6NW87</accession>
<name>A0ABU6NW87_9BACI</name>
<dbReference type="Pfam" id="PF02517">
    <property type="entry name" value="Rce1-like"/>
    <property type="match status" value="1"/>
</dbReference>
<dbReference type="RefSeq" id="WP_328014901.1">
    <property type="nucleotide sequence ID" value="NZ_JARTFS010000004.1"/>
</dbReference>
<keyword evidence="1" id="KW-0472">Membrane</keyword>
<sequence>MDNNILVEPAEQPKVKEQFNWKHLILSVLIYLAISIALGITVAVPLIILQLGEGGDLVDKILTDGSILLLIDGLTVLIALLIYKPLRIFIRKSCDLSVLKSGKTYLYILAGLLLTWIIQYVLIDILNFENNIQQQEDLGFASVNESLLKQALFVLAVGIVTPIKEEFLYRGILYGFLANRYHFWIGLIVSSVIFGVLHTGFPVTASLMGLIFALLYKRTGSLLPPIILHAVWNSIVVFIQIFTA</sequence>
<dbReference type="InterPro" id="IPR052710">
    <property type="entry name" value="CAAX_protease"/>
</dbReference>